<evidence type="ECO:0000313" key="6">
    <source>
        <dbReference type="Proteomes" id="UP001152797"/>
    </source>
</evidence>
<dbReference type="Proteomes" id="UP001152797">
    <property type="component" value="Unassembled WGS sequence"/>
</dbReference>
<keyword evidence="6" id="KW-1185">Reference proteome</keyword>
<evidence type="ECO:0000256" key="1">
    <source>
        <dbReference type="SAM" id="Phobius"/>
    </source>
</evidence>
<dbReference type="AlphaFoldDB" id="A0A9P1DTM4"/>
<feature type="chain" id="PRO_5043271839" evidence="2">
    <location>
        <begin position="26"/>
        <end position="131"/>
    </location>
</feature>
<evidence type="ECO:0000256" key="2">
    <source>
        <dbReference type="SAM" id="SignalP"/>
    </source>
</evidence>
<name>A0A9P1DTM4_9DINO</name>
<feature type="signal peptide" evidence="2">
    <location>
        <begin position="1"/>
        <end position="25"/>
    </location>
</feature>
<keyword evidence="1" id="KW-0472">Membrane</keyword>
<keyword evidence="2" id="KW-0732">Signal</keyword>
<dbReference type="EMBL" id="CAMXCT030006532">
    <property type="protein sequence ID" value="CAL4802762.1"/>
    <property type="molecule type" value="Genomic_DNA"/>
</dbReference>
<comment type="caution">
    <text evidence="3">The sequence shown here is derived from an EMBL/GenBank/DDBJ whole genome shotgun (WGS) entry which is preliminary data.</text>
</comment>
<proteinExistence type="predicted"/>
<evidence type="ECO:0000313" key="4">
    <source>
        <dbReference type="EMBL" id="CAL1168825.1"/>
    </source>
</evidence>
<reference evidence="4" key="2">
    <citation type="submission" date="2024-04" db="EMBL/GenBank/DDBJ databases">
        <authorList>
            <person name="Chen Y."/>
            <person name="Shah S."/>
            <person name="Dougan E. K."/>
            <person name="Thang M."/>
            <person name="Chan C."/>
        </authorList>
    </citation>
    <scope>NUCLEOTIDE SEQUENCE [LARGE SCALE GENOMIC DNA]</scope>
</reference>
<feature type="transmembrane region" description="Helical" evidence="1">
    <location>
        <begin position="90"/>
        <end position="111"/>
    </location>
</feature>
<keyword evidence="1" id="KW-1133">Transmembrane helix</keyword>
<sequence length="131" mass="13909">MVQRRSRATLLYIAMVVLALSSTTSFVPPRALPLAIGVGEAISAAAPAHAEINPEAYYAAAGIDPNEMRDQMIDQMDPLDAALLGANDFWWGYAVPFSAGLGLVYGIGILTGQVEGPFPKKEDAEADKDSK</sequence>
<dbReference type="OrthoDB" id="10357502at2759"/>
<accession>A0A9P1DTM4</accession>
<keyword evidence="1" id="KW-0812">Transmembrane</keyword>
<dbReference type="EMBL" id="CAMXCT020006532">
    <property type="protein sequence ID" value="CAL1168825.1"/>
    <property type="molecule type" value="Genomic_DNA"/>
</dbReference>
<reference evidence="3" key="1">
    <citation type="submission" date="2022-10" db="EMBL/GenBank/DDBJ databases">
        <authorList>
            <person name="Chen Y."/>
            <person name="Dougan E. K."/>
            <person name="Chan C."/>
            <person name="Rhodes N."/>
            <person name="Thang M."/>
        </authorList>
    </citation>
    <scope>NUCLEOTIDE SEQUENCE</scope>
</reference>
<evidence type="ECO:0000313" key="5">
    <source>
        <dbReference type="EMBL" id="CAL4802762.1"/>
    </source>
</evidence>
<protein>
    <submittedName>
        <fullName evidence="5">Kinesin-like protein KIF19</fullName>
    </submittedName>
</protein>
<organism evidence="3">
    <name type="scientific">Cladocopium goreaui</name>
    <dbReference type="NCBI Taxonomy" id="2562237"/>
    <lineage>
        <taxon>Eukaryota</taxon>
        <taxon>Sar</taxon>
        <taxon>Alveolata</taxon>
        <taxon>Dinophyceae</taxon>
        <taxon>Suessiales</taxon>
        <taxon>Symbiodiniaceae</taxon>
        <taxon>Cladocopium</taxon>
    </lineage>
</organism>
<evidence type="ECO:0000313" key="3">
    <source>
        <dbReference type="EMBL" id="CAI4015450.1"/>
    </source>
</evidence>
<gene>
    <name evidence="3" type="ORF">C1SCF055_LOCUS40277</name>
</gene>
<dbReference type="EMBL" id="CAMXCT010006532">
    <property type="protein sequence ID" value="CAI4015450.1"/>
    <property type="molecule type" value="Genomic_DNA"/>
</dbReference>